<evidence type="ECO:0000313" key="6">
    <source>
        <dbReference type="Proteomes" id="UP000178106"/>
    </source>
</evidence>
<dbReference type="InterPro" id="IPR021884">
    <property type="entry name" value="Ice-bd_prot"/>
</dbReference>
<protein>
    <recommendedName>
        <fullName evidence="4">DUF7507 domain-containing protein</fullName>
    </recommendedName>
</protein>
<dbReference type="InterPro" id="IPR055354">
    <property type="entry name" value="DUF7507"/>
</dbReference>
<keyword evidence="3" id="KW-0472">Membrane</keyword>
<evidence type="ECO:0000259" key="4">
    <source>
        <dbReference type="Pfam" id="PF24346"/>
    </source>
</evidence>
<accession>A0A1G2DZ23</accession>
<evidence type="ECO:0000313" key="5">
    <source>
        <dbReference type="EMBL" id="OGZ18291.1"/>
    </source>
</evidence>
<name>A0A1G2DZ23_9BACT</name>
<reference evidence="5 6" key="1">
    <citation type="journal article" date="2016" name="Nat. Commun.">
        <title>Thousands of microbial genomes shed light on interconnected biogeochemical processes in an aquifer system.</title>
        <authorList>
            <person name="Anantharaman K."/>
            <person name="Brown C.T."/>
            <person name="Hug L.A."/>
            <person name="Sharon I."/>
            <person name="Castelle C.J."/>
            <person name="Probst A.J."/>
            <person name="Thomas B.C."/>
            <person name="Singh A."/>
            <person name="Wilkins M.J."/>
            <person name="Karaoz U."/>
            <person name="Brodie E.L."/>
            <person name="Williams K.H."/>
            <person name="Hubbard S.S."/>
            <person name="Banfield J.F."/>
        </authorList>
    </citation>
    <scope>NUCLEOTIDE SEQUENCE [LARGE SCALE GENOMIC DNA]</scope>
</reference>
<keyword evidence="2" id="KW-0732">Signal</keyword>
<sequence length="588" mass="60051">MCSFVFGFGGPIVVSAATTPSLGLTGTYGILSSTFTRNIGVTTISGDLGYTTLGGSGTHVVSGSTFITPSAQTGIDQATALTNLNNQACTFTFAPGAIDLSTDTTHGTAGLYTPGVYCTSGAGAASIGTAGITLSGSGTFIFRINGALTSVVNSNVTLANGASSCDVFWTPTAATTLAANSTFVGTNIDDSGITVGNLVTWLGRALSFNGTVTTDTDTITSTCSVAAVTPTSSRAIATINVVKVVINDNGGTKTVADFPLFVNGTSVVSGVTNTFPAPAGKYVVTETSNPNYTQTFSGDCGLSGGLNLIPGDNKFCIVTNNDIGAAVIVAPVAPLIDVIKTASPLSLPSGPGLVNYTYRLRNIGTVPVTNITMVGDTCSPIVLSSGDDNANMKLEVNETWVYRCATNLTETHTNTVVVTGWANGISAVDIASATVIVGLPIVPPLIHLTKVPSPLTLSASGGMVTYVKKVTNPGTVSLSNVRLTDDQCSPIYGPYGDTNGDSLLDPSETWAYACRTNIAKTTTNTAVVSGDANGMTARDFALATVVVASAAPKLPNTGYAPLLDIFWSFFALALLVTAVIAVRKKHQI</sequence>
<comment type="similarity">
    <text evidence="1">Belongs to the ice-binding protein family.</text>
</comment>
<dbReference type="Gene3D" id="2.40.160.150">
    <property type="match status" value="1"/>
</dbReference>
<gene>
    <name evidence="5" type="ORF">A2494_03595</name>
</gene>
<dbReference type="AlphaFoldDB" id="A0A1G2DZ23"/>
<dbReference type="Proteomes" id="UP000178106">
    <property type="component" value="Unassembled WGS sequence"/>
</dbReference>
<dbReference type="Pfam" id="PF24346">
    <property type="entry name" value="DUF7507"/>
    <property type="match status" value="1"/>
</dbReference>
<proteinExistence type="inferred from homology"/>
<feature type="domain" description="DUF7507" evidence="4">
    <location>
        <begin position="444"/>
        <end position="532"/>
    </location>
</feature>
<feature type="transmembrane region" description="Helical" evidence="3">
    <location>
        <begin position="565"/>
        <end position="582"/>
    </location>
</feature>
<evidence type="ECO:0000256" key="3">
    <source>
        <dbReference type="SAM" id="Phobius"/>
    </source>
</evidence>
<keyword evidence="3" id="KW-0812">Transmembrane</keyword>
<dbReference type="EMBL" id="MHLU01000099">
    <property type="protein sequence ID" value="OGZ18291.1"/>
    <property type="molecule type" value="Genomic_DNA"/>
</dbReference>
<organism evidence="5 6">
    <name type="scientific">Candidatus Lloydbacteria bacterium RIFOXYC12_FULL_46_25</name>
    <dbReference type="NCBI Taxonomy" id="1798670"/>
    <lineage>
        <taxon>Bacteria</taxon>
        <taxon>Candidatus Lloydiibacteriota</taxon>
    </lineage>
</organism>
<dbReference type="Pfam" id="PF11999">
    <property type="entry name" value="Ice_binding"/>
    <property type="match status" value="1"/>
</dbReference>
<comment type="caution">
    <text evidence="5">The sequence shown here is derived from an EMBL/GenBank/DDBJ whole genome shotgun (WGS) entry which is preliminary data.</text>
</comment>
<keyword evidence="3" id="KW-1133">Transmembrane helix</keyword>
<evidence type="ECO:0000256" key="1">
    <source>
        <dbReference type="ARBA" id="ARBA00005445"/>
    </source>
</evidence>
<evidence type="ECO:0000256" key="2">
    <source>
        <dbReference type="ARBA" id="ARBA00022729"/>
    </source>
</evidence>